<proteinExistence type="predicted"/>
<organism evidence="1 2">
    <name type="scientific">Araneus ventricosus</name>
    <name type="common">Orbweaver spider</name>
    <name type="synonym">Epeira ventricosa</name>
    <dbReference type="NCBI Taxonomy" id="182803"/>
    <lineage>
        <taxon>Eukaryota</taxon>
        <taxon>Metazoa</taxon>
        <taxon>Ecdysozoa</taxon>
        <taxon>Arthropoda</taxon>
        <taxon>Chelicerata</taxon>
        <taxon>Arachnida</taxon>
        <taxon>Araneae</taxon>
        <taxon>Araneomorphae</taxon>
        <taxon>Entelegynae</taxon>
        <taxon>Araneoidea</taxon>
        <taxon>Araneidae</taxon>
        <taxon>Araneus</taxon>
    </lineage>
</organism>
<reference evidence="1 2" key="1">
    <citation type="journal article" date="2019" name="Sci. Rep.">
        <title>Orb-weaving spider Araneus ventricosus genome elucidates the spidroin gene catalogue.</title>
        <authorList>
            <person name="Kono N."/>
            <person name="Nakamura H."/>
            <person name="Ohtoshi R."/>
            <person name="Moran D.A.P."/>
            <person name="Shinohara A."/>
            <person name="Yoshida Y."/>
            <person name="Fujiwara M."/>
            <person name="Mori M."/>
            <person name="Tomita M."/>
            <person name="Arakawa K."/>
        </authorList>
    </citation>
    <scope>NUCLEOTIDE SEQUENCE [LARGE SCALE GENOMIC DNA]</scope>
</reference>
<evidence type="ECO:0000313" key="1">
    <source>
        <dbReference type="EMBL" id="GBN30372.1"/>
    </source>
</evidence>
<evidence type="ECO:0000313" key="2">
    <source>
        <dbReference type="Proteomes" id="UP000499080"/>
    </source>
</evidence>
<sequence>MLDWLFTLPSTQWRGGIHSSIFKPSIRQVILTAFRRNRIHLTGVPISSAPTSPALSKHLQNPRQFQFFPGQKADSSFPTYLHRCISSDPCSTMDFITVFQTRFRRI</sequence>
<protein>
    <submittedName>
        <fullName evidence="1">Uncharacterized protein</fullName>
    </submittedName>
</protein>
<dbReference type="EMBL" id="BGPR01007904">
    <property type="protein sequence ID" value="GBN30372.1"/>
    <property type="molecule type" value="Genomic_DNA"/>
</dbReference>
<name>A0A4Y2MUX3_ARAVE</name>
<dbReference type="AlphaFoldDB" id="A0A4Y2MUX3"/>
<accession>A0A4Y2MUX3</accession>
<keyword evidence="2" id="KW-1185">Reference proteome</keyword>
<dbReference type="Proteomes" id="UP000499080">
    <property type="component" value="Unassembled WGS sequence"/>
</dbReference>
<gene>
    <name evidence="1" type="ORF">AVEN_209105_1</name>
</gene>
<comment type="caution">
    <text evidence="1">The sequence shown here is derived from an EMBL/GenBank/DDBJ whole genome shotgun (WGS) entry which is preliminary data.</text>
</comment>